<evidence type="ECO:0000256" key="3">
    <source>
        <dbReference type="ARBA" id="ARBA00023295"/>
    </source>
</evidence>
<evidence type="ECO:0000256" key="1">
    <source>
        <dbReference type="ARBA" id="ARBA00008875"/>
    </source>
</evidence>
<evidence type="ECO:0000256" key="2">
    <source>
        <dbReference type="ARBA" id="ARBA00022801"/>
    </source>
</evidence>
<dbReference type="SUPFAM" id="SSF51445">
    <property type="entry name" value="(Trans)glycosidases"/>
    <property type="match status" value="1"/>
</dbReference>
<feature type="chain" id="PRO_5045251747" description="Glycosyl hydrolases family 39 N-terminal catalytic domain-containing protein" evidence="4">
    <location>
        <begin position="29"/>
        <end position="569"/>
    </location>
</feature>
<dbReference type="InterPro" id="IPR051923">
    <property type="entry name" value="Glycosyl_Hydrolase_39"/>
</dbReference>
<protein>
    <recommendedName>
        <fullName evidence="5">Glycosyl hydrolases family 39 N-terminal catalytic domain-containing protein</fullName>
    </recommendedName>
</protein>
<dbReference type="Gene3D" id="2.60.40.1500">
    <property type="entry name" value="Glycosyl hydrolase domain, family 39"/>
    <property type="match status" value="1"/>
</dbReference>
<keyword evidence="4" id="KW-0732">Signal</keyword>
<dbReference type="Proteomes" id="UP001241072">
    <property type="component" value="Unassembled WGS sequence"/>
</dbReference>
<keyword evidence="2" id="KW-0378">Hydrolase</keyword>
<reference evidence="6 7" key="1">
    <citation type="submission" date="2023-07" db="EMBL/GenBank/DDBJ databases">
        <title>Protaetiibacter sp. nov WY-16 isolated from soil.</title>
        <authorList>
            <person name="Liu B."/>
            <person name="Wan Y."/>
        </authorList>
    </citation>
    <scope>NUCLEOTIDE SEQUENCE [LARGE SCALE GENOMIC DNA]</scope>
    <source>
        <strain evidence="6 7">WY-16</strain>
    </source>
</reference>
<dbReference type="Pfam" id="PF01229">
    <property type="entry name" value="Glyco_hydro_39"/>
    <property type="match status" value="1"/>
</dbReference>
<feature type="signal peptide" evidence="4">
    <location>
        <begin position="1"/>
        <end position="28"/>
    </location>
</feature>
<sequence length="569" mass="61627">MKLKRAGMVAGALLLTGTLALTPIASQALPGPTFTVDLRTSGKTYENTFSNLLAWSNDHWWSTGASSISSSYYSTYYPELEEVQLLFITGGCYTGYTNPITCGPARDPFVDPTDTSTMTDYDFDSIMTGLDNIVRSGLTPYLKIGSQPIKYSSSPKIGVFGTNTAPPANYTTYYNYLRALVSRAVTEFGATEVRSWRWGVLTEYDNRDQFEHPDGTAASTKVAYFKLYDWSAKALEDELGAGNVKIGAHAQGNIGGFWDYRELLDHVTTGTNYATGGTGSPMDYMSISFYDNSPTSLTNFANTLATLRAKIDAVGLNGLEIGIDEGSMFAPDGDPNGDLSTSFQSALHAWRYQLATDYDLSWWGRWGLSTDGVYSYSEPVIVNPTVTNLGKLVKRMSGSQQLAVSYAGTPSDNTNQVGSYSGYDASTDTLYVMVFNRNNSPTSTSSETVEVNLTNIANSSPVATKFLIDDTHSNFFPTWAANRAAQGYGASDYRVGASLYNWLLPDVLTTPAAASYWNSQKSTYASLSALNELSASSNVTFTSTTAKITVTMPPQGVALFKVTGVTPIP</sequence>
<proteinExistence type="inferred from homology"/>
<comment type="caution">
    <text evidence="6">The sequence shown here is derived from an EMBL/GenBank/DDBJ whole genome shotgun (WGS) entry which is preliminary data.</text>
</comment>
<evidence type="ECO:0000259" key="5">
    <source>
        <dbReference type="Pfam" id="PF01229"/>
    </source>
</evidence>
<dbReference type="PANTHER" id="PTHR12631">
    <property type="entry name" value="ALPHA-L-IDURONIDASE"/>
    <property type="match status" value="1"/>
</dbReference>
<dbReference type="RefSeq" id="WP_305003146.1">
    <property type="nucleotide sequence ID" value="NZ_JAUQUB010000002.1"/>
</dbReference>
<evidence type="ECO:0000313" key="6">
    <source>
        <dbReference type="EMBL" id="MDO7882713.1"/>
    </source>
</evidence>
<dbReference type="InterPro" id="IPR017853">
    <property type="entry name" value="GH"/>
</dbReference>
<keyword evidence="3" id="KW-0326">Glycosidase</keyword>
<organism evidence="6 7">
    <name type="scientific">Antiquaquibacter soli</name>
    <dbReference type="NCBI Taxonomy" id="3064523"/>
    <lineage>
        <taxon>Bacteria</taxon>
        <taxon>Bacillati</taxon>
        <taxon>Actinomycetota</taxon>
        <taxon>Actinomycetes</taxon>
        <taxon>Micrococcales</taxon>
        <taxon>Microbacteriaceae</taxon>
        <taxon>Antiquaquibacter</taxon>
    </lineage>
</organism>
<dbReference type="EMBL" id="JAUQUB010000002">
    <property type="protein sequence ID" value="MDO7882713.1"/>
    <property type="molecule type" value="Genomic_DNA"/>
</dbReference>
<dbReference type="Gene3D" id="3.20.20.80">
    <property type="entry name" value="Glycosidases"/>
    <property type="match status" value="1"/>
</dbReference>
<feature type="domain" description="Glycosyl hydrolases family 39 N-terminal catalytic" evidence="5">
    <location>
        <begin position="119"/>
        <end position="292"/>
    </location>
</feature>
<accession>A0ABT9BQM4</accession>
<name>A0ABT9BQM4_9MICO</name>
<gene>
    <name evidence="6" type="ORF">Q5716_10805</name>
</gene>
<evidence type="ECO:0000256" key="4">
    <source>
        <dbReference type="SAM" id="SignalP"/>
    </source>
</evidence>
<keyword evidence="7" id="KW-1185">Reference proteome</keyword>
<dbReference type="InterPro" id="IPR049166">
    <property type="entry name" value="GH39_cat"/>
</dbReference>
<dbReference type="PANTHER" id="PTHR12631:SF8">
    <property type="entry name" value="ALPHA-L-IDURONIDASE"/>
    <property type="match status" value="1"/>
</dbReference>
<comment type="similarity">
    <text evidence="1">Belongs to the glycosyl hydrolase 39 family.</text>
</comment>
<evidence type="ECO:0000313" key="7">
    <source>
        <dbReference type="Proteomes" id="UP001241072"/>
    </source>
</evidence>